<reference evidence="1" key="1">
    <citation type="submission" date="2014-09" db="EMBL/GenBank/DDBJ databases">
        <authorList>
            <person name="Magalhaes I.L.F."/>
            <person name="Oliveira U."/>
            <person name="Santos F.R."/>
            <person name="Vidigal T.H.D.A."/>
            <person name="Brescovit A.D."/>
            <person name="Santos A.J."/>
        </authorList>
    </citation>
    <scope>NUCLEOTIDE SEQUENCE</scope>
    <source>
        <tissue evidence="1">Shoot tissue taken approximately 20 cm above the soil surface</tissue>
    </source>
</reference>
<proteinExistence type="predicted"/>
<dbReference type="EMBL" id="GBRH01190128">
    <property type="protein sequence ID" value="JAE07768.1"/>
    <property type="molecule type" value="Transcribed_RNA"/>
</dbReference>
<evidence type="ECO:0000313" key="1">
    <source>
        <dbReference type="EMBL" id="JAE07768.1"/>
    </source>
</evidence>
<sequence length="56" mass="6147">MNASNRIHRIGRTGGESSFAVWAVSITHPARKYLLSQVLWLISGAIDQCHALTSQP</sequence>
<name>A0A0A9FHM1_ARUDO</name>
<protein>
    <submittedName>
        <fullName evidence="1">Uncharacterized protein</fullName>
    </submittedName>
</protein>
<accession>A0A0A9FHM1</accession>
<dbReference type="AlphaFoldDB" id="A0A0A9FHM1"/>
<organism evidence="1">
    <name type="scientific">Arundo donax</name>
    <name type="common">Giant reed</name>
    <name type="synonym">Donax arundinaceus</name>
    <dbReference type="NCBI Taxonomy" id="35708"/>
    <lineage>
        <taxon>Eukaryota</taxon>
        <taxon>Viridiplantae</taxon>
        <taxon>Streptophyta</taxon>
        <taxon>Embryophyta</taxon>
        <taxon>Tracheophyta</taxon>
        <taxon>Spermatophyta</taxon>
        <taxon>Magnoliopsida</taxon>
        <taxon>Liliopsida</taxon>
        <taxon>Poales</taxon>
        <taxon>Poaceae</taxon>
        <taxon>PACMAD clade</taxon>
        <taxon>Arundinoideae</taxon>
        <taxon>Arundineae</taxon>
        <taxon>Arundo</taxon>
    </lineage>
</organism>
<reference evidence="1" key="2">
    <citation type="journal article" date="2015" name="Data Brief">
        <title>Shoot transcriptome of the giant reed, Arundo donax.</title>
        <authorList>
            <person name="Barrero R.A."/>
            <person name="Guerrero F.D."/>
            <person name="Moolhuijzen P."/>
            <person name="Goolsby J.A."/>
            <person name="Tidwell J."/>
            <person name="Bellgard S.E."/>
            <person name="Bellgard M.I."/>
        </authorList>
    </citation>
    <scope>NUCLEOTIDE SEQUENCE</scope>
    <source>
        <tissue evidence="1">Shoot tissue taken approximately 20 cm above the soil surface</tissue>
    </source>
</reference>